<evidence type="ECO:0000256" key="8">
    <source>
        <dbReference type="SAM" id="MobiDB-lite"/>
    </source>
</evidence>
<dbReference type="AlphaFoldDB" id="A0A2S8IP40"/>
<comment type="subcellular location">
    <subcellularLocation>
        <location evidence="1 7">Cell membrane</location>
        <topology evidence="1 7">Multi-pass membrane protein</topology>
    </subcellularLocation>
</comment>
<dbReference type="GO" id="GO:0005886">
    <property type="term" value="C:plasma membrane"/>
    <property type="evidence" value="ECO:0007669"/>
    <property type="project" value="UniProtKB-SubCell"/>
</dbReference>
<feature type="transmembrane region" description="Helical" evidence="7">
    <location>
        <begin position="156"/>
        <end position="175"/>
    </location>
</feature>
<feature type="compositionally biased region" description="Basic and acidic residues" evidence="8">
    <location>
        <begin position="9"/>
        <end position="20"/>
    </location>
</feature>
<evidence type="ECO:0000256" key="1">
    <source>
        <dbReference type="ARBA" id="ARBA00004651"/>
    </source>
</evidence>
<evidence type="ECO:0000313" key="11">
    <source>
        <dbReference type="Proteomes" id="UP000239290"/>
    </source>
</evidence>
<dbReference type="InterPro" id="IPR000515">
    <property type="entry name" value="MetI-like"/>
</dbReference>
<keyword evidence="5 7" id="KW-1133">Transmembrane helix</keyword>
<dbReference type="SUPFAM" id="SSF161098">
    <property type="entry name" value="MetI-like"/>
    <property type="match status" value="1"/>
</dbReference>
<protein>
    <submittedName>
        <fullName evidence="10">ABC transporter permease</fullName>
    </submittedName>
</protein>
<dbReference type="Gene3D" id="1.10.3720.10">
    <property type="entry name" value="MetI-like"/>
    <property type="match status" value="1"/>
</dbReference>
<evidence type="ECO:0000256" key="5">
    <source>
        <dbReference type="ARBA" id="ARBA00022989"/>
    </source>
</evidence>
<name>A0A2S8IP40_RHOOP</name>
<dbReference type="CDD" id="cd06261">
    <property type="entry name" value="TM_PBP2"/>
    <property type="match status" value="1"/>
</dbReference>
<evidence type="ECO:0000256" key="3">
    <source>
        <dbReference type="ARBA" id="ARBA00022475"/>
    </source>
</evidence>
<dbReference type="PANTHER" id="PTHR30151">
    <property type="entry name" value="ALKANE SULFONATE ABC TRANSPORTER-RELATED, MEMBRANE SUBUNIT"/>
    <property type="match status" value="1"/>
</dbReference>
<dbReference type="GO" id="GO:0055085">
    <property type="term" value="P:transmembrane transport"/>
    <property type="evidence" value="ECO:0007669"/>
    <property type="project" value="InterPro"/>
</dbReference>
<organism evidence="10 11">
    <name type="scientific">Rhodococcus opacus</name>
    <name type="common">Nocardia opaca</name>
    <dbReference type="NCBI Taxonomy" id="37919"/>
    <lineage>
        <taxon>Bacteria</taxon>
        <taxon>Bacillati</taxon>
        <taxon>Actinomycetota</taxon>
        <taxon>Actinomycetes</taxon>
        <taxon>Mycobacteriales</taxon>
        <taxon>Nocardiaceae</taxon>
        <taxon>Rhodococcus</taxon>
    </lineage>
</organism>
<feature type="region of interest" description="Disordered" evidence="8">
    <location>
        <begin position="1"/>
        <end position="27"/>
    </location>
</feature>
<reference evidence="11" key="1">
    <citation type="submission" date="2018-02" db="EMBL/GenBank/DDBJ databases">
        <title>Draft genome sequencing of Rhodococcus opacus KU647198.</title>
        <authorList>
            <person name="Zheng B.-X."/>
        </authorList>
    </citation>
    <scope>NUCLEOTIDE SEQUENCE [LARGE SCALE GENOMIC DNA]</scope>
    <source>
        <strain evidence="11">04-OD7</strain>
    </source>
</reference>
<feature type="transmembrane region" description="Helical" evidence="7">
    <location>
        <begin position="208"/>
        <end position="232"/>
    </location>
</feature>
<gene>
    <name evidence="10" type="ORF">C5613_36305</name>
</gene>
<keyword evidence="4 7" id="KW-0812">Transmembrane</keyword>
<evidence type="ECO:0000256" key="7">
    <source>
        <dbReference type="RuleBase" id="RU363032"/>
    </source>
</evidence>
<comment type="caution">
    <text evidence="10">The sequence shown here is derived from an EMBL/GenBank/DDBJ whole genome shotgun (WGS) entry which is preliminary data.</text>
</comment>
<proteinExistence type="inferred from homology"/>
<evidence type="ECO:0000256" key="4">
    <source>
        <dbReference type="ARBA" id="ARBA00022692"/>
    </source>
</evidence>
<dbReference type="Proteomes" id="UP000239290">
    <property type="component" value="Unassembled WGS sequence"/>
</dbReference>
<keyword evidence="6 7" id="KW-0472">Membrane</keyword>
<keyword evidence="3" id="KW-1003">Cell membrane</keyword>
<accession>A0A2S8IP40</accession>
<dbReference type="PROSITE" id="PS50928">
    <property type="entry name" value="ABC_TM1"/>
    <property type="match status" value="1"/>
</dbReference>
<dbReference type="EMBL" id="PUIO01000063">
    <property type="protein sequence ID" value="PQP16546.1"/>
    <property type="molecule type" value="Genomic_DNA"/>
</dbReference>
<dbReference type="RefSeq" id="WP_105422047.1">
    <property type="nucleotide sequence ID" value="NZ_PUIO01000063.1"/>
</dbReference>
<keyword evidence="2 7" id="KW-0813">Transport</keyword>
<evidence type="ECO:0000256" key="6">
    <source>
        <dbReference type="ARBA" id="ARBA00023136"/>
    </source>
</evidence>
<comment type="similarity">
    <text evidence="7">Belongs to the binding-protein-dependent transport system permease family.</text>
</comment>
<sequence length="286" mass="31272">MPDTAVTTDKPREREAEKSPGSRTTSRRKMRLGLTLKLLTLQVLLLIVALAMWQAAVEIGWIDPFFVSEPTAVIERLREVLVDKELYVDVAFTMQNVLVGFALSAVTGVASACIMYKFPLLQKVVDPYILALYSTPRIAIAPLFIIWFGIGPASKIALVFSLCYFIMLLNTYAGLTNVDQRLISQVKMMGASDWFIFRKVSLPASVPWLLSGTRVGLGFALIGAVVGELIISEHGLGLRISRASGLFDTTGVFTYLIIVAALGVILDQAVRLLEKSLSSWGSATAK</sequence>
<feature type="transmembrane region" description="Helical" evidence="7">
    <location>
        <begin position="97"/>
        <end position="116"/>
    </location>
</feature>
<dbReference type="InterPro" id="IPR035906">
    <property type="entry name" value="MetI-like_sf"/>
</dbReference>
<evidence type="ECO:0000259" key="9">
    <source>
        <dbReference type="PROSITE" id="PS50928"/>
    </source>
</evidence>
<feature type="transmembrane region" description="Helical" evidence="7">
    <location>
        <begin position="36"/>
        <end position="56"/>
    </location>
</feature>
<evidence type="ECO:0000313" key="10">
    <source>
        <dbReference type="EMBL" id="PQP16546.1"/>
    </source>
</evidence>
<feature type="transmembrane region" description="Helical" evidence="7">
    <location>
        <begin position="252"/>
        <end position="270"/>
    </location>
</feature>
<feature type="transmembrane region" description="Helical" evidence="7">
    <location>
        <begin position="128"/>
        <end position="150"/>
    </location>
</feature>
<dbReference type="Pfam" id="PF00528">
    <property type="entry name" value="BPD_transp_1"/>
    <property type="match status" value="1"/>
</dbReference>
<evidence type="ECO:0000256" key="2">
    <source>
        <dbReference type="ARBA" id="ARBA00022448"/>
    </source>
</evidence>
<dbReference type="PANTHER" id="PTHR30151:SF20">
    <property type="entry name" value="ABC TRANSPORTER PERMEASE PROTEIN HI_0355-RELATED"/>
    <property type="match status" value="1"/>
</dbReference>
<feature type="domain" description="ABC transmembrane type-1" evidence="9">
    <location>
        <begin position="90"/>
        <end position="274"/>
    </location>
</feature>